<gene>
    <name evidence="2" type="ORF">BofuT4_uP162490.1</name>
</gene>
<name>G2YT56_BOTF4</name>
<evidence type="ECO:0000256" key="1">
    <source>
        <dbReference type="SAM" id="MobiDB-lite"/>
    </source>
</evidence>
<reference evidence="3" key="1">
    <citation type="journal article" date="2011" name="PLoS Genet.">
        <title>Genomic analysis of the necrotrophic fungal pathogens Sclerotinia sclerotiorum and Botrytis cinerea.</title>
        <authorList>
            <person name="Amselem J."/>
            <person name="Cuomo C.A."/>
            <person name="van Kan J.A."/>
            <person name="Viaud M."/>
            <person name="Benito E.P."/>
            <person name="Couloux A."/>
            <person name="Coutinho P.M."/>
            <person name="de Vries R.P."/>
            <person name="Dyer P.S."/>
            <person name="Fillinger S."/>
            <person name="Fournier E."/>
            <person name="Gout L."/>
            <person name="Hahn M."/>
            <person name="Kohn L."/>
            <person name="Lapalu N."/>
            <person name="Plummer K.M."/>
            <person name="Pradier J.M."/>
            <person name="Quevillon E."/>
            <person name="Sharon A."/>
            <person name="Simon A."/>
            <person name="ten Have A."/>
            <person name="Tudzynski B."/>
            <person name="Tudzynski P."/>
            <person name="Wincker P."/>
            <person name="Andrew M."/>
            <person name="Anthouard V."/>
            <person name="Beever R.E."/>
            <person name="Beffa R."/>
            <person name="Benoit I."/>
            <person name="Bouzid O."/>
            <person name="Brault B."/>
            <person name="Chen Z."/>
            <person name="Choquer M."/>
            <person name="Collemare J."/>
            <person name="Cotton P."/>
            <person name="Danchin E.G."/>
            <person name="Da Silva C."/>
            <person name="Gautier A."/>
            <person name="Giraud C."/>
            <person name="Giraud T."/>
            <person name="Gonzalez C."/>
            <person name="Grossetete S."/>
            <person name="Guldener U."/>
            <person name="Henrissat B."/>
            <person name="Howlett B.J."/>
            <person name="Kodira C."/>
            <person name="Kretschmer M."/>
            <person name="Lappartient A."/>
            <person name="Leroch M."/>
            <person name="Levis C."/>
            <person name="Mauceli E."/>
            <person name="Neuveglise C."/>
            <person name="Oeser B."/>
            <person name="Pearson M."/>
            <person name="Poulain J."/>
            <person name="Poussereau N."/>
            <person name="Quesneville H."/>
            <person name="Rascle C."/>
            <person name="Schumacher J."/>
            <person name="Segurens B."/>
            <person name="Sexton A."/>
            <person name="Silva E."/>
            <person name="Sirven C."/>
            <person name="Soanes D.M."/>
            <person name="Talbot N.J."/>
            <person name="Templeton M."/>
            <person name="Yandava C."/>
            <person name="Yarden O."/>
            <person name="Zeng Q."/>
            <person name="Rollins J.A."/>
            <person name="Lebrun M.H."/>
            <person name="Dickman M."/>
        </authorList>
    </citation>
    <scope>NUCLEOTIDE SEQUENCE [LARGE SCALE GENOMIC DNA]</scope>
    <source>
        <strain evidence="3">T4</strain>
    </source>
</reference>
<sequence length="52" mass="5616">MSAKKMSKSYQCKRSSSNENRFFASGLENLTSPNACQSDPRGSVAALTTDNV</sequence>
<dbReference type="HOGENOM" id="CLU_3087020_0_0_1"/>
<evidence type="ECO:0000313" key="2">
    <source>
        <dbReference type="EMBL" id="CCD54960.1"/>
    </source>
</evidence>
<protein>
    <submittedName>
        <fullName evidence="2">Uncharacterized protein</fullName>
    </submittedName>
</protein>
<evidence type="ECO:0000313" key="3">
    <source>
        <dbReference type="Proteomes" id="UP000008177"/>
    </source>
</evidence>
<dbReference type="Proteomes" id="UP000008177">
    <property type="component" value="Unplaced contigs"/>
</dbReference>
<feature type="region of interest" description="Disordered" evidence="1">
    <location>
        <begin position="30"/>
        <end position="52"/>
    </location>
</feature>
<dbReference type="EMBL" id="FQ790352">
    <property type="protein sequence ID" value="CCD54960.1"/>
    <property type="molecule type" value="Genomic_DNA"/>
</dbReference>
<dbReference type="AlphaFoldDB" id="G2YT56"/>
<organism evidence="2 3">
    <name type="scientific">Botryotinia fuckeliana (strain T4)</name>
    <name type="common">Noble rot fungus</name>
    <name type="synonym">Botrytis cinerea</name>
    <dbReference type="NCBI Taxonomy" id="999810"/>
    <lineage>
        <taxon>Eukaryota</taxon>
        <taxon>Fungi</taxon>
        <taxon>Dikarya</taxon>
        <taxon>Ascomycota</taxon>
        <taxon>Pezizomycotina</taxon>
        <taxon>Leotiomycetes</taxon>
        <taxon>Helotiales</taxon>
        <taxon>Sclerotiniaceae</taxon>
        <taxon>Botrytis</taxon>
    </lineage>
</organism>
<accession>G2YT56</accession>
<proteinExistence type="predicted"/>
<dbReference type="InParanoid" id="G2YT56"/>